<dbReference type="AlphaFoldDB" id="A0A5C3KL72"/>
<keyword evidence="1" id="KW-0812">Transmembrane</keyword>
<reference evidence="2 3" key="1">
    <citation type="journal article" date="2019" name="Nat. Ecol. Evol.">
        <title>Megaphylogeny resolves global patterns of mushroom evolution.</title>
        <authorList>
            <person name="Varga T."/>
            <person name="Krizsan K."/>
            <person name="Foldi C."/>
            <person name="Dima B."/>
            <person name="Sanchez-Garcia M."/>
            <person name="Sanchez-Ramirez S."/>
            <person name="Szollosi G.J."/>
            <person name="Szarkandi J.G."/>
            <person name="Papp V."/>
            <person name="Albert L."/>
            <person name="Andreopoulos W."/>
            <person name="Angelini C."/>
            <person name="Antonin V."/>
            <person name="Barry K.W."/>
            <person name="Bougher N.L."/>
            <person name="Buchanan P."/>
            <person name="Buyck B."/>
            <person name="Bense V."/>
            <person name="Catcheside P."/>
            <person name="Chovatia M."/>
            <person name="Cooper J."/>
            <person name="Damon W."/>
            <person name="Desjardin D."/>
            <person name="Finy P."/>
            <person name="Geml J."/>
            <person name="Haridas S."/>
            <person name="Hughes K."/>
            <person name="Justo A."/>
            <person name="Karasinski D."/>
            <person name="Kautmanova I."/>
            <person name="Kiss B."/>
            <person name="Kocsube S."/>
            <person name="Kotiranta H."/>
            <person name="LaButti K.M."/>
            <person name="Lechner B.E."/>
            <person name="Liimatainen K."/>
            <person name="Lipzen A."/>
            <person name="Lukacs Z."/>
            <person name="Mihaltcheva S."/>
            <person name="Morgado L.N."/>
            <person name="Niskanen T."/>
            <person name="Noordeloos M.E."/>
            <person name="Ohm R.A."/>
            <person name="Ortiz-Santana B."/>
            <person name="Ovrebo C."/>
            <person name="Racz N."/>
            <person name="Riley R."/>
            <person name="Savchenko A."/>
            <person name="Shiryaev A."/>
            <person name="Soop K."/>
            <person name="Spirin V."/>
            <person name="Szebenyi C."/>
            <person name="Tomsovsky M."/>
            <person name="Tulloss R.E."/>
            <person name="Uehling J."/>
            <person name="Grigoriev I.V."/>
            <person name="Vagvolgyi C."/>
            <person name="Papp T."/>
            <person name="Martin F.M."/>
            <person name="Miettinen O."/>
            <person name="Hibbett D.S."/>
            <person name="Nagy L.G."/>
        </authorList>
    </citation>
    <scope>NUCLEOTIDE SEQUENCE [LARGE SCALE GENOMIC DNA]</scope>
    <source>
        <strain evidence="2 3">CBS 121175</strain>
    </source>
</reference>
<proteinExistence type="predicted"/>
<evidence type="ECO:0000313" key="2">
    <source>
        <dbReference type="EMBL" id="TFK21119.1"/>
    </source>
</evidence>
<feature type="transmembrane region" description="Helical" evidence="1">
    <location>
        <begin position="49"/>
        <end position="72"/>
    </location>
</feature>
<accession>A0A5C3KL72</accession>
<evidence type="ECO:0000256" key="1">
    <source>
        <dbReference type="SAM" id="Phobius"/>
    </source>
</evidence>
<name>A0A5C3KL72_COPMA</name>
<evidence type="ECO:0000313" key="3">
    <source>
        <dbReference type="Proteomes" id="UP000307440"/>
    </source>
</evidence>
<dbReference type="Proteomes" id="UP000307440">
    <property type="component" value="Unassembled WGS sequence"/>
</dbReference>
<sequence length="115" mass="12924">MEAGMEEVDRLKEGYHTNACPIPKDDSHWTGPSHVCTPVERYGRGRRAAVWNACSAFISIARFGYILMVHFISCVKTRSRNVLATTVVLIADAVLGRTCELVKTDRTLTKLELNW</sequence>
<keyword evidence="1" id="KW-1133">Transmembrane helix</keyword>
<gene>
    <name evidence="2" type="ORF">FA15DRAFT_97181</name>
</gene>
<protein>
    <submittedName>
        <fullName evidence="2">Uncharacterized protein</fullName>
    </submittedName>
</protein>
<keyword evidence="3" id="KW-1185">Reference proteome</keyword>
<keyword evidence="1" id="KW-0472">Membrane</keyword>
<dbReference type="EMBL" id="ML210278">
    <property type="protein sequence ID" value="TFK21119.1"/>
    <property type="molecule type" value="Genomic_DNA"/>
</dbReference>
<organism evidence="2 3">
    <name type="scientific">Coprinopsis marcescibilis</name>
    <name type="common">Agaric fungus</name>
    <name type="synonym">Psathyrella marcescibilis</name>
    <dbReference type="NCBI Taxonomy" id="230819"/>
    <lineage>
        <taxon>Eukaryota</taxon>
        <taxon>Fungi</taxon>
        <taxon>Dikarya</taxon>
        <taxon>Basidiomycota</taxon>
        <taxon>Agaricomycotina</taxon>
        <taxon>Agaricomycetes</taxon>
        <taxon>Agaricomycetidae</taxon>
        <taxon>Agaricales</taxon>
        <taxon>Agaricineae</taxon>
        <taxon>Psathyrellaceae</taxon>
        <taxon>Coprinopsis</taxon>
    </lineage>
</organism>